<dbReference type="InterPro" id="IPR023885">
    <property type="entry name" value="4Fe4S-binding_SPASM_dom"/>
</dbReference>
<evidence type="ECO:0000256" key="3">
    <source>
        <dbReference type="ARBA" id="ARBA00023004"/>
    </source>
</evidence>
<organism evidence="6 7">
    <name type="scientific">Candidatus Nealsonbacteria bacterium CG02_land_8_20_14_3_00_37_10</name>
    <dbReference type="NCBI Taxonomy" id="1974699"/>
    <lineage>
        <taxon>Bacteria</taxon>
        <taxon>Candidatus Nealsoniibacteriota</taxon>
    </lineage>
</organism>
<dbReference type="PROSITE" id="PS51918">
    <property type="entry name" value="RADICAL_SAM"/>
    <property type="match status" value="1"/>
</dbReference>
<evidence type="ECO:0000256" key="2">
    <source>
        <dbReference type="ARBA" id="ARBA00022723"/>
    </source>
</evidence>
<dbReference type="SFLD" id="SFLDG01067">
    <property type="entry name" value="SPASM/twitch_domain_containing"/>
    <property type="match status" value="1"/>
</dbReference>
<dbReference type="InterPro" id="IPR006638">
    <property type="entry name" value="Elp3/MiaA/NifB-like_rSAM"/>
</dbReference>
<dbReference type="GO" id="GO:0051536">
    <property type="term" value="F:iron-sulfur cluster binding"/>
    <property type="evidence" value="ECO:0007669"/>
    <property type="project" value="UniProtKB-KW"/>
</dbReference>
<dbReference type="GO" id="GO:0003824">
    <property type="term" value="F:catalytic activity"/>
    <property type="evidence" value="ECO:0007669"/>
    <property type="project" value="InterPro"/>
</dbReference>
<dbReference type="CDD" id="cd01335">
    <property type="entry name" value="Radical_SAM"/>
    <property type="match status" value="1"/>
</dbReference>
<evidence type="ECO:0000313" key="6">
    <source>
        <dbReference type="EMBL" id="PIV45089.1"/>
    </source>
</evidence>
<dbReference type="NCBIfam" id="TIGR04085">
    <property type="entry name" value="rSAM_more_4Fe4S"/>
    <property type="match status" value="1"/>
</dbReference>
<dbReference type="GO" id="GO:0046872">
    <property type="term" value="F:metal ion binding"/>
    <property type="evidence" value="ECO:0007669"/>
    <property type="project" value="UniProtKB-KW"/>
</dbReference>
<dbReference type="AlphaFoldDB" id="A0A2M7D9F9"/>
<dbReference type="Gene3D" id="3.20.20.70">
    <property type="entry name" value="Aldolase class I"/>
    <property type="match status" value="1"/>
</dbReference>
<dbReference type="InterPro" id="IPR058240">
    <property type="entry name" value="rSAM_sf"/>
</dbReference>
<keyword evidence="2" id="KW-0479">Metal-binding</keyword>
<dbReference type="PANTHER" id="PTHR11228:SF7">
    <property type="entry name" value="PQQA PEPTIDE CYCLASE"/>
    <property type="match status" value="1"/>
</dbReference>
<evidence type="ECO:0000256" key="1">
    <source>
        <dbReference type="ARBA" id="ARBA00022691"/>
    </source>
</evidence>
<dbReference type="EMBL" id="PETZ01000032">
    <property type="protein sequence ID" value="PIV45089.1"/>
    <property type="molecule type" value="Genomic_DNA"/>
</dbReference>
<keyword evidence="4" id="KW-0411">Iron-sulfur</keyword>
<keyword evidence="3" id="KW-0408">Iron</keyword>
<name>A0A2M7D9F9_9BACT</name>
<dbReference type="InterPro" id="IPR007197">
    <property type="entry name" value="rSAM"/>
</dbReference>
<dbReference type="SFLD" id="SFLDS00029">
    <property type="entry name" value="Radical_SAM"/>
    <property type="match status" value="1"/>
</dbReference>
<proteinExistence type="predicted"/>
<dbReference type="Pfam" id="PF04055">
    <property type="entry name" value="Radical_SAM"/>
    <property type="match status" value="1"/>
</dbReference>
<accession>A0A2M7D9F9</accession>
<evidence type="ECO:0000259" key="5">
    <source>
        <dbReference type="PROSITE" id="PS51918"/>
    </source>
</evidence>
<dbReference type="PANTHER" id="PTHR11228">
    <property type="entry name" value="RADICAL SAM DOMAIN PROTEIN"/>
    <property type="match status" value="1"/>
</dbReference>
<evidence type="ECO:0000256" key="4">
    <source>
        <dbReference type="ARBA" id="ARBA00023014"/>
    </source>
</evidence>
<dbReference type="InterPro" id="IPR050377">
    <property type="entry name" value="Radical_SAM_PqqE_MftC-like"/>
</dbReference>
<dbReference type="SUPFAM" id="SSF102114">
    <property type="entry name" value="Radical SAM enzymes"/>
    <property type="match status" value="1"/>
</dbReference>
<gene>
    <name evidence="6" type="ORF">COS25_01740</name>
</gene>
<keyword evidence="1" id="KW-0949">S-adenosyl-L-methionine</keyword>
<dbReference type="InterPro" id="IPR013785">
    <property type="entry name" value="Aldolase_TIM"/>
</dbReference>
<evidence type="ECO:0000313" key="7">
    <source>
        <dbReference type="Proteomes" id="UP000230864"/>
    </source>
</evidence>
<protein>
    <recommendedName>
        <fullName evidence="5">Radical SAM core domain-containing protein</fullName>
    </recommendedName>
</protein>
<comment type="caution">
    <text evidence="6">The sequence shown here is derived from an EMBL/GenBank/DDBJ whole genome shotgun (WGS) entry which is preliminary data.</text>
</comment>
<dbReference type="Pfam" id="PF13186">
    <property type="entry name" value="SPASM"/>
    <property type="match status" value="1"/>
</dbReference>
<dbReference type="Proteomes" id="UP000230864">
    <property type="component" value="Unassembled WGS sequence"/>
</dbReference>
<feature type="domain" description="Radical SAM core" evidence="5">
    <location>
        <begin position="1"/>
        <end position="215"/>
    </location>
</feature>
<dbReference type="SMART" id="SM00729">
    <property type="entry name" value="Elp3"/>
    <property type="match status" value="1"/>
</dbReference>
<sequence>MIKLKSVAFHLTYYCENKCSYCYIGNEGRKIHPSFKKVKKVIEKLAGDGVEKMFLIGGDPCSYPDLKNIIKLIKKLGLKVYILSNTLNFSRSLDFFIKNIDGFEATILGSMPQEHDIEAKRKGAYDILINNVKRLNKSGKSVKICLSLHGGNFDKVLKTVKNLIENEKINIRKLGIQRIIPRGRALNSLEYSLTKDQVNSIFKQLHRIRNNYNLKIDIKDPFPLCIVDKNYRYLQAGPCKDGFQIGSINFNGDMARCGADARFSLGNIFKIKNLQQFWRENPILVDFRGRKWLPEICQRCKLLEKCGGGCSLSRCTNKDHDWDILLSF</sequence>
<reference evidence="7" key="1">
    <citation type="submission" date="2017-09" db="EMBL/GenBank/DDBJ databases">
        <title>Depth-based differentiation of microbial function through sediment-hosted aquifers and enrichment of novel symbionts in the deep terrestrial subsurface.</title>
        <authorList>
            <person name="Probst A.J."/>
            <person name="Ladd B."/>
            <person name="Jarett J.K."/>
            <person name="Geller-Mcgrath D.E."/>
            <person name="Sieber C.M.K."/>
            <person name="Emerson J.B."/>
            <person name="Anantharaman K."/>
            <person name="Thomas B.C."/>
            <person name="Malmstrom R."/>
            <person name="Stieglmeier M."/>
            <person name="Klingl A."/>
            <person name="Woyke T."/>
            <person name="Ryan C.M."/>
            <person name="Banfield J.F."/>
        </authorList>
    </citation>
    <scope>NUCLEOTIDE SEQUENCE [LARGE SCALE GENOMIC DNA]</scope>
</reference>